<name>A0A0N0E6G7_9HYPH</name>
<dbReference type="GO" id="GO:0006508">
    <property type="term" value="P:proteolysis"/>
    <property type="evidence" value="ECO:0007669"/>
    <property type="project" value="UniProtKB-KW"/>
</dbReference>
<dbReference type="InterPro" id="IPR003111">
    <property type="entry name" value="Lon_prtase_N"/>
</dbReference>
<dbReference type="Pfam" id="PF02190">
    <property type="entry name" value="LON_substr_bdg"/>
    <property type="match status" value="1"/>
</dbReference>
<sequence length="226" mass="24875">MKAGNFTYKDLNDIPAVVPVFPLSGALLLPGSQMPLNIFEPRYLAMCDAALKTNRLIGMVQPVFSGDIGCKEKPNLCKVGCLGRIISFTESGDGRYIINLQGVTRYRIIEETCAKTPFRQCRIAAFAHDLTNQNNNADDVNREELLETFRLYLDANDLEADWESVNKAGNESLVNALSVMSPYGPAEKQALLEAPDLKSRADTLIALTQIALARDADGDEYAQTLQ</sequence>
<evidence type="ECO:0000259" key="1">
    <source>
        <dbReference type="PROSITE" id="PS51787"/>
    </source>
</evidence>
<dbReference type="InterPro" id="IPR015947">
    <property type="entry name" value="PUA-like_sf"/>
</dbReference>
<dbReference type="GO" id="GO:0008233">
    <property type="term" value="F:peptidase activity"/>
    <property type="evidence" value="ECO:0007669"/>
    <property type="project" value="UniProtKB-KW"/>
</dbReference>
<proteinExistence type="predicted"/>
<dbReference type="PANTHER" id="PTHR46732">
    <property type="entry name" value="ATP-DEPENDENT PROTEASE LA (LON) DOMAIN PROTEIN"/>
    <property type="match status" value="1"/>
</dbReference>
<dbReference type="SMART" id="SM00464">
    <property type="entry name" value="LON"/>
    <property type="match status" value="1"/>
</dbReference>
<dbReference type="SUPFAM" id="SSF88697">
    <property type="entry name" value="PUA domain-like"/>
    <property type="match status" value="1"/>
</dbReference>
<dbReference type="STRING" id="1514904.SU32_16135"/>
<evidence type="ECO:0000313" key="2">
    <source>
        <dbReference type="EMBL" id="KPA99990.1"/>
    </source>
</evidence>
<dbReference type="Proteomes" id="UP000038011">
    <property type="component" value="Unassembled WGS sequence"/>
</dbReference>
<dbReference type="InterPro" id="IPR046336">
    <property type="entry name" value="Lon_prtase_N_sf"/>
</dbReference>
<accession>A0A0N0E6G7</accession>
<keyword evidence="2" id="KW-0645">Protease</keyword>
<dbReference type="EMBL" id="JXMU01000034">
    <property type="protein sequence ID" value="KPA99990.1"/>
    <property type="molecule type" value="Genomic_DNA"/>
</dbReference>
<dbReference type="RefSeq" id="WP_054000413.1">
    <property type="nucleotide sequence ID" value="NZ_JXMU01000034.1"/>
</dbReference>
<protein>
    <submittedName>
        <fullName evidence="2">ATP-dependent protease</fullName>
    </submittedName>
</protein>
<keyword evidence="3" id="KW-1185">Reference proteome</keyword>
<dbReference type="PANTHER" id="PTHR46732:SF8">
    <property type="entry name" value="ATP-DEPENDENT PROTEASE LA (LON) DOMAIN PROTEIN"/>
    <property type="match status" value="1"/>
</dbReference>
<dbReference type="AlphaFoldDB" id="A0A0N0E6G7"/>
<dbReference type="PROSITE" id="PS51787">
    <property type="entry name" value="LON_N"/>
    <property type="match status" value="1"/>
</dbReference>
<reference evidence="2 3" key="1">
    <citation type="submission" date="2015-01" db="EMBL/GenBank/DDBJ databases">
        <title>Ahrensia donghaiensis sp. nov., a novel dimethylsulphoniopropionate-cleavage bacterium isolated from seawater and emended descriptions of the genus Ahrensia and Ahrensia kielensis.</title>
        <authorList>
            <person name="Liu J."/>
        </authorList>
    </citation>
    <scope>NUCLEOTIDE SEQUENCE [LARGE SCALE GENOMIC DNA]</scope>
    <source>
        <strain evidence="2 3">LZD062</strain>
    </source>
</reference>
<dbReference type="Gene3D" id="2.30.130.40">
    <property type="entry name" value="LON domain-like"/>
    <property type="match status" value="1"/>
</dbReference>
<evidence type="ECO:0000313" key="3">
    <source>
        <dbReference type="Proteomes" id="UP000038011"/>
    </source>
</evidence>
<dbReference type="OrthoDB" id="9806457at2"/>
<feature type="domain" description="Lon N-terminal" evidence="1">
    <location>
        <begin position="18"/>
        <end position="212"/>
    </location>
</feature>
<comment type="caution">
    <text evidence="2">The sequence shown here is derived from an EMBL/GenBank/DDBJ whole genome shotgun (WGS) entry which is preliminary data.</text>
</comment>
<gene>
    <name evidence="2" type="ORF">SU32_16135</name>
</gene>
<organism evidence="2 3">
    <name type="scientific">Ahrensia marina</name>
    <dbReference type="NCBI Taxonomy" id="1514904"/>
    <lineage>
        <taxon>Bacteria</taxon>
        <taxon>Pseudomonadati</taxon>
        <taxon>Pseudomonadota</taxon>
        <taxon>Alphaproteobacteria</taxon>
        <taxon>Hyphomicrobiales</taxon>
        <taxon>Ahrensiaceae</taxon>
        <taxon>Ahrensia</taxon>
    </lineage>
</organism>
<dbReference type="PATRIC" id="fig|1514904.3.peg.2635"/>
<keyword evidence="2" id="KW-0378">Hydrolase</keyword>